<dbReference type="GO" id="GO:0003677">
    <property type="term" value="F:DNA binding"/>
    <property type="evidence" value="ECO:0007669"/>
    <property type="project" value="UniProtKB-UniRule"/>
</dbReference>
<feature type="DNA-binding region" description="Homeobox" evidence="4">
    <location>
        <begin position="43"/>
        <end position="105"/>
    </location>
</feature>
<dbReference type="InterPro" id="IPR009057">
    <property type="entry name" value="Homeodomain-like_sf"/>
</dbReference>
<dbReference type="GO" id="GO:0005634">
    <property type="term" value="C:nucleus"/>
    <property type="evidence" value="ECO:0007669"/>
    <property type="project" value="UniProtKB-SubCell"/>
</dbReference>
<dbReference type="InterPro" id="IPR017970">
    <property type="entry name" value="Homeobox_CS"/>
</dbReference>
<evidence type="ECO:0000256" key="4">
    <source>
        <dbReference type="PROSITE-ProRule" id="PRU00108"/>
    </source>
</evidence>
<dbReference type="OrthoDB" id="10056939at2759"/>
<dbReference type="Proteomes" id="UP000325558">
    <property type="component" value="Unassembled WGS sequence"/>
</dbReference>
<evidence type="ECO:0000256" key="1">
    <source>
        <dbReference type="ARBA" id="ARBA00023125"/>
    </source>
</evidence>
<dbReference type="InterPro" id="IPR001356">
    <property type="entry name" value="HD"/>
</dbReference>
<dbReference type="GO" id="GO:0000981">
    <property type="term" value="F:DNA-binding transcription factor activity, RNA polymerase II-specific"/>
    <property type="evidence" value="ECO:0007669"/>
    <property type="project" value="InterPro"/>
</dbReference>
<accession>A0A5N6YP00</accession>
<keyword evidence="3 4" id="KW-0539">Nucleus</keyword>
<dbReference type="Gene3D" id="1.10.10.60">
    <property type="entry name" value="Homeodomain-like"/>
    <property type="match status" value="1"/>
</dbReference>
<dbReference type="PROSITE" id="PS50071">
    <property type="entry name" value="HOMEOBOX_2"/>
    <property type="match status" value="1"/>
</dbReference>
<gene>
    <name evidence="6" type="ORF">BDV24DRAFT_158125</name>
</gene>
<dbReference type="InterPro" id="IPR050224">
    <property type="entry name" value="TALE_homeobox"/>
</dbReference>
<dbReference type="AlphaFoldDB" id="A0A5N6YP00"/>
<dbReference type="EMBL" id="ML737114">
    <property type="protein sequence ID" value="KAE8347131.1"/>
    <property type="molecule type" value="Genomic_DNA"/>
</dbReference>
<proteinExistence type="predicted"/>
<keyword evidence="2 4" id="KW-0371">Homeobox</keyword>
<dbReference type="Pfam" id="PF05920">
    <property type="entry name" value="Homeobox_KN"/>
    <property type="match status" value="1"/>
</dbReference>
<dbReference type="SUPFAM" id="SSF46689">
    <property type="entry name" value="Homeodomain-like"/>
    <property type="match status" value="1"/>
</dbReference>
<keyword evidence="1 4" id="KW-0238">DNA-binding</keyword>
<sequence length="139" mass="15594">MVPTDDMSFNIGYMFPESEASPTHATDAAFPHESRTALGSPRLKRGTSTFSQDQLNVLEQWPDLNLHCPYPTKEEKRSLAGPTGLSISQVSTWFTNARRRLRQTRSAFLLQRFIDTRISYFSSGAPVFGKPTMGVHDPT</sequence>
<dbReference type="CDD" id="cd00086">
    <property type="entry name" value="homeodomain"/>
    <property type="match status" value="1"/>
</dbReference>
<protein>
    <recommendedName>
        <fullName evidence="5">Homeobox domain-containing protein</fullName>
    </recommendedName>
</protein>
<evidence type="ECO:0000313" key="6">
    <source>
        <dbReference type="EMBL" id="KAE8347131.1"/>
    </source>
</evidence>
<evidence type="ECO:0000256" key="2">
    <source>
        <dbReference type="ARBA" id="ARBA00023155"/>
    </source>
</evidence>
<comment type="subcellular location">
    <subcellularLocation>
        <location evidence="4">Nucleus</location>
    </subcellularLocation>
</comment>
<name>A0A5N6YP00_9EURO</name>
<dbReference type="SMART" id="SM00389">
    <property type="entry name" value="HOX"/>
    <property type="match status" value="1"/>
</dbReference>
<dbReference type="PANTHER" id="PTHR11850">
    <property type="entry name" value="HOMEOBOX PROTEIN TRANSCRIPTION FACTORS"/>
    <property type="match status" value="1"/>
</dbReference>
<evidence type="ECO:0000256" key="3">
    <source>
        <dbReference type="ARBA" id="ARBA00023242"/>
    </source>
</evidence>
<evidence type="ECO:0000259" key="5">
    <source>
        <dbReference type="PROSITE" id="PS50071"/>
    </source>
</evidence>
<organism evidence="6">
    <name type="scientific">Aspergillus arachidicola</name>
    <dbReference type="NCBI Taxonomy" id="656916"/>
    <lineage>
        <taxon>Eukaryota</taxon>
        <taxon>Fungi</taxon>
        <taxon>Dikarya</taxon>
        <taxon>Ascomycota</taxon>
        <taxon>Pezizomycotina</taxon>
        <taxon>Eurotiomycetes</taxon>
        <taxon>Eurotiomycetidae</taxon>
        <taxon>Eurotiales</taxon>
        <taxon>Aspergillaceae</taxon>
        <taxon>Aspergillus</taxon>
        <taxon>Aspergillus subgen. Circumdati</taxon>
    </lineage>
</organism>
<reference evidence="6" key="1">
    <citation type="submission" date="2019-04" db="EMBL/GenBank/DDBJ databases">
        <title>Friends and foes A comparative genomics study of 23 Aspergillus species from section Flavi.</title>
        <authorList>
            <consortium name="DOE Joint Genome Institute"/>
            <person name="Kjaerbolling I."/>
            <person name="Vesth T."/>
            <person name="Frisvad J.C."/>
            <person name="Nybo J.L."/>
            <person name="Theobald S."/>
            <person name="Kildgaard S."/>
            <person name="Isbrandt T."/>
            <person name="Kuo A."/>
            <person name="Sato A."/>
            <person name="Lyhne E.K."/>
            <person name="Kogle M.E."/>
            <person name="Wiebenga A."/>
            <person name="Kun R.S."/>
            <person name="Lubbers R.J."/>
            <person name="Makela M.R."/>
            <person name="Barry K."/>
            <person name="Chovatia M."/>
            <person name="Clum A."/>
            <person name="Daum C."/>
            <person name="Haridas S."/>
            <person name="He G."/>
            <person name="LaButti K."/>
            <person name="Lipzen A."/>
            <person name="Mondo S."/>
            <person name="Riley R."/>
            <person name="Salamov A."/>
            <person name="Simmons B.A."/>
            <person name="Magnuson J.K."/>
            <person name="Henrissat B."/>
            <person name="Mortensen U.H."/>
            <person name="Larsen T.O."/>
            <person name="Devries R.P."/>
            <person name="Grigoriev I.V."/>
            <person name="Machida M."/>
            <person name="Baker S.E."/>
            <person name="Andersen M.R."/>
        </authorList>
    </citation>
    <scope>NUCLEOTIDE SEQUENCE</scope>
    <source>
        <strain evidence="6">CBS 117612</strain>
    </source>
</reference>
<dbReference type="InterPro" id="IPR008422">
    <property type="entry name" value="KN_HD"/>
</dbReference>
<dbReference type="PROSITE" id="PS00027">
    <property type="entry name" value="HOMEOBOX_1"/>
    <property type="match status" value="1"/>
</dbReference>
<feature type="domain" description="Homeobox" evidence="5">
    <location>
        <begin position="41"/>
        <end position="104"/>
    </location>
</feature>